<evidence type="ECO:0000256" key="6">
    <source>
        <dbReference type="SAM" id="Phobius"/>
    </source>
</evidence>
<dbReference type="GO" id="GO:0007605">
    <property type="term" value="P:sensory perception of sound"/>
    <property type="evidence" value="ECO:0007669"/>
    <property type="project" value="UniProtKB-ARBA"/>
</dbReference>
<dbReference type="PANTHER" id="PTHR31548">
    <property type="entry name" value="CLARIN"/>
    <property type="match status" value="1"/>
</dbReference>
<dbReference type="Gene3D" id="1.20.140.150">
    <property type="match status" value="1"/>
</dbReference>
<evidence type="ECO:0000256" key="1">
    <source>
        <dbReference type="ARBA" id="ARBA00004141"/>
    </source>
</evidence>
<gene>
    <name evidence="7" type="primary">RvY_03723-1</name>
    <name evidence="7" type="synonym">RvY_03723.1</name>
    <name evidence="7" type="ORF">RvY_03723</name>
</gene>
<evidence type="ECO:0000256" key="5">
    <source>
        <dbReference type="ARBA" id="ARBA00023136"/>
    </source>
</evidence>
<evidence type="ECO:0000256" key="4">
    <source>
        <dbReference type="ARBA" id="ARBA00022989"/>
    </source>
</evidence>
<evidence type="ECO:0000256" key="2">
    <source>
        <dbReference type="ARBA" id="ARBA00005787"/>
    </source>
</evidence>
<reference evidence="7 8" key="1">
    <citation type="journal article" date="2016" name="Nat. Commun.">
        <title>Extremotolerant tardigrade genome and improved radiotolerance of human cultured cells by tardigrade-unique protein.</title>
        <authorList>
            <person name="Hashimoto T."/>
            <person name="Horikawa D.D."/>
            <person name="Saito Y."/>
            <person name="Kuwahara H."/>
            <person name="Kozuka-Hata H."/>
            <person name="Shin-I T."/>
            <person name="Minakuchi Y."/>
            <person name="Ohishi K."/>
            <person name="Motoyama A."/>
            <person name="Aizu T."/>
            <person name="Enomoto A."/>
            <person name="Kondo K."/>
            <person name="Tanaka S."/>
            <person name="Hara Y."/>
            <person name="Koshikawa S."/>
            <person name="Sagara H."/>
            <person name="Miura T."/>
            <person name="Yokobori S."/>
            <person name="Miyagawa K."/>
            <person name="Suzuki Y."/>
            <person name="Kubo T."/>
            <person name="Oyama M."/>
            <person name="Kohara Y."/>
            <person name="Fujiyama A."/>
            <person name="Arakawa K."/>
            <person name="Katayama T."/>
            <person name="Toyoda A."/>
            <person name="Kunieda T."/>
        </authorList>
    </citation>
    <scope>NUCLEOTIDE SEQUENCE [LARGE SCALE GENOMIC DNA]</scope>
    <source>
        <strain evidence="7 8">YOKOZUNA-1</strain>
    </source>
</reference>
<feature type="transmembrane region" description="Helical" evidence="6">
    <location>
        <begin position="203"/>
        <end position="230"/>
    </location>
</feature>
<dbReference type="AlphaFoldDB" id="A0A1D1UYG7"/>
<sequence length="304" mass="34010">MDHNERQRRLFIFLTFVLSCLAVALLSAAVGTDYWIFSRLKDLSSDGERGGALNNETARAARQVYLRNRPGGLIHFGLFHGFVRHNRGLGDRQAELQTVCDVYCAHVMIVDPENPSLHLSVPSMVHNVSDSGEGTYRDLSYTELCGLISVQEPNAVLSDIHMFNYSLWAATVFFVSAAIVCGIVSAIFSLLNTTYTPVAVINGIAGIYLWNSIGIFCSLLCIFMWIGLYYSTFQYNVLPAELLYPIPKFSTCGLTELGYSFWLCLVALLLYATNIILLTVKDLTMRRATVKNIVPAHNENMFMY</sequence>
<protein>
    <submittedName>
        <fullName evidence="7">Uncharacterized protein</fullName>
    </submittedName>
</protein>
<comment type="subcellular location">
    <subcellularLocation>
        <location evidence="1">Membrane</location>
        <topology evidence="1">Multi-pass membrane protein</topology>
    </subcellularLocation>
</comment>
<comment type="similarity">
    <text evidence="2">Belongs to the clarin family.</text>
</comment>
<proteinExistence type="inferred from homology"/>
<dbReference type="PANTHER" id="PTHR31548:SF1">
    <property type="entry name" value="LD47387P"/>
    <property type="match status" value="1"/>
</dbReference>
<organism evidence="7 8">
    <name type="scientific">Ramazzottius varieornatus</name>
    <name type="common">Water bear</name>
    <name type="synonym">Tardigrade</name>
    <dbReference type="NCBI Taxonomy" id="947166"/>
    <lineage>
        <taxon>Eukaryota</taxon>
        <taxon>Metazoa</taxon>
        <taxon>Ecdysozoa</taxon>
        <taxon>Tardigrada</taxon>
        <taxon>Eutardigrada</taxon>
        <taxon>Parachela</taxon>
        <taxon>Hypsibioidea</taxon>
        <taxon>Ramazzottiidae</taxon>
        <taxon>Ramazzottius</taxon>
    </lineage>
</organism>
<keyword evidence="4 6" id="KW-1133">Transmembrane helix</keyword>
<dbReference type="OrthoDB" id="10012538at2759"/>
<dbReference type="Pfam" id="PF25807">
    <property type="entry name" value="Clarin-2"/>
    <property type="match status" value="1"/>
</dbReference>
<dbReference type="EMBL" id="BDGG01000002">
    <property type="protein sequence ID" value="GAU91483.1"/>
    <property type="molecule type" value="Genomic_DNA"/>
</dbReference>
<accession>A0A1D1UYG7</accession>
<dbReference type="Proteomes" id="UP000186922">
    <property type="component" value="Unassembled WGS sequence"/>
</dbReference>
<feature type="transmembrane region" description="Helical" evidence="6">
    <location>
        <begin position="167"/>
        <end position="191"/>
    </location>
</feature>
<feature type="transmembrane region" description="Helical" evidence="6">
    <location>
        <begin position="259"/>
        <end position="280"/>
    </location>
</feature>
<keyword evidence="5 6" id="KW-0472">Membrane</keyword>
<dbReference type="GO" id="GO:0016020">
    <property type="term" value="C:membrane"/>
    <property type="evidence" value="ECO:0007669"/>
    <property type="project" value="UniProtKB-SubCell"/>
</dbReference>
<name>A0A1D1UYG7_RAMVA</name>
<evidence type="ECO:0000313" key="7">
    <source>
        <dbReference type="EMBL" id="GAU91483.1"/>
    </source>
</evidence>
<keyword evidence="3 6" id="KW-0812">Transmembrane</keyword>
<keyword evidence="8" id="KW-1185">Reference proteome</keyword>
<dbReference type="PROSITE" id="PS51257">
    <property type="entry name" value="PROKAR_LIPOPROTEIN"/>
    <property type="match status" value="1"/>
</dbReference>
<dbReference type="STRING" id="947166.A0A1D1UYG7"/>
<dbReference type="InterPro" id="IPR026748">
    <property type="entry name" value="Clarin"/>
</dbReference>
<evidence type="ECO:0000256" key="3">
    <source>
        <dbReference type="ARBA" id="ARBA00022692"/>
    </source>
</evidence>
<evidence type="ECO:0000313" key="8">
    <source>
        <dbReference type="Proteomes" id="UP000186922"/>
    </source>
</evidence>
<comment type="caution">
    <text evidence="7">The sequence shown here is derived from an EMBL/GenBank/DDBJ whole genome shotgun (WGS) entry which is preliminary data.</text>
</comment>